<evidence type="ECO:0000313" key="2">
    <source>
        <dbReference type="Proteomes" id="UP000552709"/>
    </source>
</evidence>
<proteinExistence type="predicted"/>
<protein>
    <recommendedName>
        <fullName evidence="3">Carboxypeptidase regulatory-like domain-containing protein</fullName>
    </recommendedName>
</protein>
<accession>A0A7W8JVS3</accession>
<dbReference type="Proteomes" id="UP000552709">
    <property type="component" value="Unassembled WGS sequence"/>
</dbReference>
<evidence type="ECO:0008006" key="3">
    <source>
        <dbReference type="Google" id="ProtNLM"/>
    </source>
</evidence>
<keyword evidence="2" id="KW-1185">Reference proteome</keyword>
<dbReference type="SUPFAM" id="SSF49464">
    <property type="entry name" value="Carboxypeptidase regulatory domain-like"/>
    <property type="match status" value="1"/>
</dbReference>
<gene>
    <name evidence="1" type="ORF">HNQ08_001951</name>
</gene>
<reference evidence="1 2" key="1">
    <citation type="submission" date="2020-08" db="EMBL/GenBank/DDBJ databases">
        <title>Genomic Encyclopedia of Type Strains, Phase IV (KMG-IV): sequencing the most valuable type-strain genomes for metagenomic binning, comparative biology and taxonomic classification.</title>
        <authorList>
            <person name="Goeker M."/>
        </authorList>
    </citation>
    <scope>NUCLEOTIDE SEQUENCE [LARGE SCALE GENOMIC DNA]</scope>
    <source>
        <strain evidence="1 2">DSM 27939</strain>
    </source>
</reference>
<name>A0A7W8JVS3_9DEIO</name>
<dbReference type="EMBL" id="JACHFL010000004">
    <property type="protein sequence ID" value="MBB5362853.1"/>
    <property type="molecule type" value="Genomic_DNA"/>
</dbReference>
<dbReference type="AlphaFoldDB" id="A0A7W8JVS3"/>
<dbReference type="InterPro" id="IPR008969">
    <property type="entry name" value="CarboxyPept-like_regulatory"/>
</dbReference>
<comment type="caution">
    <text evidence="1">The sequence shown here is derived from an EMBL/GenBank/DDBJ whole genome shotgun (WGS) entry which is preliminary data.</text>
</comment>
<organism evidence="1 2">
    <name type="scientific">Deinococcus humi</name>
    <dbReference type="NCBI Taxonomy" id="662880"/>
    <lineage>
        <taxon>Bacteria</taxon>
        <taxon>Thermotogati</taxon>
        <taxon>Deinococcota</taxon>
        <taxon>Deinococci</taxon>
        <taxon>Deinococcales</taxon>
        <taxon>Deinococcaceae</taxon>
        <taxon>Deinococcus</taxon>
    </lineage>
</organism>
<evidence type="ECO:0000313" key="1">
    <source>
        <dbReference type="EMBL" id="MBB5362853.1"/>
    </source>
</evidence>
<sequence>MEPYTMTGIVKSENGQPVADAEVYAENTLQYNVSQPGMTDAQGHHRIALPKNELGTGRSDQGSTPCVPGMKRRERRVQVNCQGSMQSAPFTLPGWFRARSTTRRTLPCELSDGSPHSPSS</sequence>